<dbReference type="Proteomes" id="UP000676336">
    <property type="component" value="Unassembled WGS sequence"/>
</dbReference>
<dbReference type="SUPFAM" id="SSF81296">
    <property type="entry name" value="E set domains"/>
    <property type="match status" value="1"/>
</dbReference>
<evidence type="ECO:0000313" key="3">
    <source>
        <dbReference type="Proteomes" id="UP000676336"/>
    </source>
</evidence>
<dbReference type="Pfam" id="PF01833">
    <property type="entry name" value="TIG"/>
    <property type="match status" value="1"/>
</dbReference>
<organism evidence="2 3">
    <name type="scientific">Rotaria magnacalcarata</name>
    <dbReference type="NCBI Taxonomy" id="392030"/>
    <lineage>
        <taxon>Eukaryota</taxon>
        <taxon>Metazoa</taxon>
        <taxon>Spiralia</taxon>
        <taxon>Gnathifera</taxon>
        <taxon>Rotifera</taxon>
        <taxon>Eurotatoria</taxon>
        <taxon>Bdelloidea</taxon>
        <taxon>Philodinida</taxon>
        <taxon>Philodinidae</taxon>
        <taxon>Rotaria</taxon>
    </lineage>
</organism>
<dbReference type="InterPro" id="IPR014756">
    <property type="entry name" value="Ig_E-set"/>
</dbReference>
<evidence type="ECO:0000313" key="2">
    <source>
        <dbReference type="EMBL" id="CAF4746541.1"/>
    </source>
</evidence>
<accession>A0A8S3ARP3</accession>
<evidence type="ECO:0000259" key="1">
    <source>
        <dbReference type="Pfam" id="PF01833"/>
    </source>
</evidence>
<dbReference type="Gene3D" id="2.60.40.10">
    <property type="entry name" value="Immunoglobulins"/>
    <property type="match status" value="1"/>
</dbReference>
<comment type="caution">
    <text evidence="2">The sequence shown here is derived from an EMBL/GenBank/DDBJ whole genome shotgun (WGS) entry which is preliminary data.</text>
</comment>
<feature type="non-terminal residue" evidence="2">
    <location>
        <position position="1"/>
    </location>
</feature>
<dbReference type="AlphaFoldDB" id="A0A8S3ARP3"/>
<dbReference type="InterPro" id="IPR002909">
    <property type="entry name" value="IPT_dom"/>
</dbReference>
<name>A0A8S3ARP3_9BILA</name>
<dbReference type="EMBL" id="CAJOBI010136164">
    <property type="protein sequence ID" value="CAF4746541.1"/>
    <property type="molecule type" value="Genomic_DNA"/>
</dbReference>
<sequence length="63" mass="6969">KLICPNSQECLSPNIHTIEPLLLPLNGGTLVTIKGKNFDLFNLSIRLADVPCHLVQEESSNNR</sequence>
<reference evidence="2" key="1">
    <citation type="submission" date="2021-02" db="EMBL/GenBank/DDBJ databases">
        <authorList>
            <person name="Nowell W R."/>
        </authorList>
    </citation>
    <scope>NUCLEOTIDE SEQUENCE</scope>
</reference>
<feature type="domain" description="IPT/TIG" evidence="1">
    <location>
        <begin position="13"/>
        <end position="61"/>
    </location>
</feature>
<gene>
    <name evidence="2" type="ORF">SMN809_LOCUS44939</name>
</gene>
<dbReference type="InterPro" id="IPR013783">
    <property type="entry name" value="Ig-like_fold"/>
</dbReference>
<protein>
    <recommendedName>
        <fullName evidence="1">IPT/TIG domain-containing protein</fullName>
    </recommendedName>
</protein>
<proteinExistence type="predicted"/>